<comment type="caution">
    <text evidence="1">The sequence shown here is derived from an EMBL/GenBank/DDBJ whole genome shotgun (WGS) entry which is preliminary data.</text>
</comment>
<reference evidence="1 2" key="1">
    <citation type="submission" date="2020-07" db="EMBL/GenBank/DDBJ databases">
        <authorList>
            <person name="Sun Q."/>
        </authorList>
    </citation>
    <scope>NUCLEOTIDE SEQUENCE [LARGE SCALE GENOMIC DNA]</scope>
    <source>
        <strain evidence="1 2">MAH-1</strain>
    </source>
</reference>
<accession>A0A7Y8Y3Q9</accession>
<dbReference type="EMBL" id="JACBJI010000003">
    <property type="protein sequence ID" value="NYA70745.1"/>
    <property type="molecule type" value="Genomic_DNA"/>
</dbReference>
<sequence>MKINKYIYPATFGLLAMFSACTPNEEDSNGLTNGEFDASFTVSQVDGSVNRLLLNGSTDGLTHSWNGVQGTDSKVVFFPLAGDYEVTHTICGKGGVDCVSATQTINVPSDDPIAFNRIEGGSFDTAEDIAQWTTFPASVNGAGWVFENGKATFTGTQNWALQNLYQTIEVEAGHTYMFDMTVSGQGSDQTYLEWYAGYNPPVAGVDYNEGGQILALNTWAGCATSPFQGQLSDVGCGDTMHGLKTFDQTGTVYVLVRTASGVASSTPFSITIDNVEVRAIN</sequence>
<dbReference type="PROSITE" id="PS51257">
    <property type="entry name" value="PROKAR_LIPOPROTEIN"/>
    <property type="match status" value="1"/>
</dbReference>
<gene>
    <name evidence="1" type="ORF">HZF10_07440</name>
</gene>
<protein>
    <recommendedName>
        <fullName evidence="3">PKD domain-containing protein</fullName>
    </recommendedName>
</protein>
<proteinExistence type="predicted"/>
<name>A0A7Y8Y3Q9_9FLAO</name>
<organism evidence="1 2">
    <name type="scientific">Flavobacterium agri</name>
    <dbReference type="NCBI Taxonomy" id="2743471"/>
    <lineage>
        <taxon>Bacteria</taxon>
        <taxon>Pseudomonadati</taxon>
        <taxon>Bacteroidota</taxon>
        <taxon>Flavobacteriia</taxon>
        <taxon>Flavobacteriales</taxon>
        <taxon>Flavobacteriaceae</taxon>
        <taxon>Flavobacterium</taxon>
    </lineage>
</organism>
<evidence type="ECO:0000313" key="2">
    <source>
        <dbReference type="Proteomes" id="UP000535020"/>
    </source>
</evidence>
<dbReference type="RefSeq" id="WP_176005571.1">
    <property type="nucleotide sequence ID" value="NZ_JABWMI010000010.1"/>
</dbReference>
<dbReference type="Proteomes" id="UP000535020">
    <property type="component" value="Unassembled WGS sequence"/>
</dbReference>
<evidence type="ECO:0008006" key="3">
    <source>
        <dbReference type="Google" id="ProtNLM"/>
    </source>
</evidence>
<evidence type="ECO:0000313" key="1">
    <source>
        <dbReference type="EMBL" id="NYA70745.1"/>
    </source>
</evidence>
<keyword evidence="2" id="KW-1185">Reference proteome</keyword>
<dbReference type="AlphaFoldDB" id="A0A7Y8Y3Q9"/>